<accession>A0ABD2N3I8</accession>
<sequence length="85" mass="9984">MARVDCMRNFFKNYNLSLRTSQKTSLEMIMGFNKIQVEKFYDNQTKIMSDQKFPPSRIYNMNETGITTVPNIIPKVVAVKWKQSV</sequence>
<name>A0ABD2N3I8_9CUCU</name>
<keyword evidence="2" id="KW-1185">Reference proteome</keyword>
<organism evidence="1 2">
    <name type="scientific">Cryptolaemus montrouzieri</name>
    <dbReference type="NCBI Taxonomy" id="559131"/>
    <lineage>
        <taxon>Eukaryota</taxon>
        <taxon>Metazoa</taxon>
        <taxon>Ecdysozoa</taxon>
        <taxon>Arthropoda</taxon>
        <taxon>Hexapoda</taxon>
        <taxon>Insecta</taxon>
        <taxon>Pterygota</taxon>
        <taxon>Neoptera</taxon>
        <taxon>Endopterygota</taxon>
        <taxon>Coleoptera</taxon>
        <taxon>Polyphaga</taxon>
        <taxon>Cucujiformia</taxon>
        <taxon>Coccinelloidea</taxon>
        <taxon>Coccinellidae</taxon>
        <taxon>Scymninae</taxon>
        <taxon>Scymnini</taxon>
        <taxon>Cryptolaemus</taxon>
    </lineage>
</organism>
<proteinExistence type="predicted"/>
<feature type="non-terminal residue" evidence="1">
    <location>
        <position position="85"/>
    </location>
</feature>
<dbReference type="EMBL" id="JABFTP020000062">
    <property type="protein sequence ID" value="KAL3272906.1"/>
    <property type="molecule type" value="Genomic_DNA"/>
</dbReference>
<gene>
    <name evidence="1" type="ORF">HHI36_014365</name>
</gene>
<protein>
    <submittedName>
        <fullName evidence="1">Uncharacterized protein</fullName>
    </submittedName>
</protein>
<evidence type="ECO:0000313" key="1">
    <source>
        <dbReference type="EMBL" id="KAL3272906.1"/>
    </source>
</evidence>
<reference evidence="1 2" key="1">
    <citation type="journal article" date="2021" name="BMC Biol.">
        <title>Horizontally acquired antibacterial genes associated with adaptive radiation of ladybird beetles.</title>
        <authorList>
            <person name="Li H.S."/>
            <person name="Tang X.F."/>
            <person name="Huang Y.H."/>
            <person name="Xu Z.Y."/>
            <person name="Chen M.L."/>
            <person name="Du X.Y."/>
            <person name="Qiu B.Y."/>
            <person name="Chen P.T."/>
            <person name="Zhang W."/>
            <person name="Slipinski A."/>
            <person name="Escalona H.E."/>
            <person name="Waterhouse R.M."/>
            <person name="Zwick A."/>
            <person name="Pang H."/>
        </authorList>
    </citation>
    <scope>NUCLEOTIDE SEQUENCE [LARGE SCALE GENOMIC DNA]</scope>
    <source>
        <strain evidence="1">SYSU2018</strain>
    </source>
</reference>
<dbReference type="AlphaFoldDB" id="A0ABD2N3I8"/>
<evidence type="ECO:0000313" key="2">
    <source>
        <dbReference type="Proteomes" id="UP001516400"/>
    </source>
</evidence>
<dbReference type="Proteomes" id="UP001516400">
    <property type="component" value="Unassembled WGS sequence"/>
</dbReference>
<comment type="caution">
    <text evidence="1">The sequence shown here is derived from an EMBL/GenBank/DDBJ whole genome shotgun (WGS) entry which is preliminary data.</text>
</comment>